<dbReference type="GeneID" id="106171907"/>
<evidence type="ECO:0000256" key="3">
    <source>
        <dbReference type="ARBA" id="ARBA00022679"/>
    </source>
</evidence>
<dbReference type="Gene3D" id="3.30.63.10">
    <property type="entry name" value="Guanylate Kinase phosphate binding domain"/>
    <property type="match status" value="1"/>
</dbReference>
<dbReference type="FunCoup" id="A0A1S3JBU1">
    <property type="interactions" value="2389"/>
</dbReference>
<dbReference type="PANTHER" id="PTHR23117">
    <property type="entry name" value="GUANYLATE KINASE-RELATED"/>
    <property type="match status" value="1"/>
</dbReference>
<dbReference type="PROSITE" id="PS00856">
    <property type="entry name" value="GUANYLATE_KINASE_1"/>
    <property type="match status" value="1"/>
</dbReference>
<dbReference type="InterPro" id="IPR017665">
    <property type="entry name" value="Guanylate_kinase"/>
</dbReference>
<protein>
    <recommendedName>
        <fullName evidence="2">guanylate kinase</fullName>
        <ecNumber evidence="2">2.7.4.8</ecNumber>
    </recommendedName>
</protein>
<dbReference type="GO" id="GO:0005524">
    <property type="term" value="F:ATP binding"/>
    <property type="evidence" value="ECO:0007669"/>
    <property type="project" value="UniProtKB-KW"/>
</dbReference>
<organism evidence="8 9">
    <name type="scientific">Lingula anatina</name>
    <name type="common">Brachiopod</name>
    <name type="synonym">Lingula unguis</name>
    <dbReference type="NCBI Taxonomy" id="7574"/>
    <lineage>
        <taxon>Eukaryota</taxon>
        <taxon>Metazoa</taxon>
        <taxon>Spiralia</taxon>
        <taxon>Lophotrochozoa</taxon>
        <taxon>Brachiopoda</taxon>
        <taxon>Linguliformea</taxon>
        <taxon>Lingulata</taxon>
        <taxon>Lingulida</taxon>
        <taxon>Linguloidea</taxon>
        <taxon>Lingulidae</taxon>
        <taxon>Lingula</taxon>
    </lineage>
</organism>
<dbReference type="AlphaFoldDB" id="A0A1S3JBU1"/>
<dbReference type="InterPro" id="IPR008145">
    <property type="entry name" value="GK/Ca_channel_bsu"/>
</dbReference>
<keyword evidence="8" id="KW-1185">Reference proteome</keyword>
<dbReference type="NCBIfam" id="TIGR03263">
    <property type="entry name" value="guanyl_kin"/>
    <property type="match status" value="1"/>
</dbReference>
<comment type="similarity">
    <text evidence="1">Belongs to the guanylate kinase family.</text>
</comment>
<keyword evidence="3" id="KW-0808">Transferase</keyword>
<dbReference type="FunFam" id="3.30.63.10:FF:000002">
    <property type="entry name" value="Guanylate kinase 1"/>
    <property type="match status" value="1"/>
</dbReference>
<dbReference type="PANTHER" id="PTHR23117:SF13">
    <property type="entry name" value="GUANYLATE KINASE"/>
    <property type="match status" value="1"/>
</dbReference>
<dbReference type="OrthoDB" id="6334211at2759"/>
<dbReference type="SUPFAM" id="SSF52540">
    <property type="entry name" value="P-loop containing nucleoside triphosphate hydrolases"/>
    <property type="match status" value="1"/>
</dbReference>
<dbReference type="PROSITE" id="PS50052">
    <property type="entry name" value="GUANYLATE_KINASE_2"/>
    <property type="match status" value="1"/>
</dbReference>
<dbReference type="Gene3D" id="3.40.50.300">
    <property type="entry name" value="P-loop containing nucleotide triphosphate hydrolases"/>
    <property type="match status" value="1"/>
</dbReference>
<keyword evidence="6" id="KW-0067">ATP-binding</keyword>
<feature type="domain" description="Guanylate kinase-like" evidence="7">
    <location>
        <begin position="26"/>
        <end position="208"/>
    </location>
</feature>
<dbReference type="HAMAP" id="MF_00328">
    <property type="entry name" value="Guanylate_kinase"/>
    <property type="match status" value="1"/>
</dbReference>
<evidence type="ECO:0000313" key="9">
    <source>
        <dbReference type="RefSeq" id="XP_013407875.1"/>
    </source>
</evidence>
<dbReference type="InParanoid" id="A0A1S3JBU1"/>
<dbReference type="GO" id="GO:0005829">
    <property type="term" value="C:cytosol"/>
    <property type="evidence" value="ECO:0007669"/>
    <property type="project" value="TreeGrafter"/>
</dbReference>
<sequence>MVTNLRTGVKLATGIVRSLSSVAMQLRPVVFSGPSGSGKSTLVKRLMKEYEDCFAFSISHTTRKPRPGEQNGREYHFVTREEMEKAISNGEFVEHAEFSMNLYGTSKKAIEDVASTGRICILDIDLQGVKSIKKTNLNPRYVFVRPPNLQILEQRLKGRGTETDETLKKRLSTAQADLDYANQKGSYDHIIINDDLDIAYEKLKGILIEDIDTLRKDKLKQH</sequence>
<keyword evidence="5 9" id="KW-0418">Kinase</keyword>
<dbReference type="OMA" id="EWAVVHG"/>
<dbReference type="Proteomes" id="UP000085678">
    <property type="component" value="Unplaced"/>
</dbReference>
<gene>
    <name evidence="9" type="primary">LOC106171907</name>
</gene>
<evidence type="ECO:0000256" key="1">
    <source>
        <dbReference type="ARBA" id="ARBA00005790"/>
    </source>
</evidence>
<dbReference type="KEGG" id="lak:106171907"/>
<dbReference type="FunFam" id="3.40.50.300:FF:000776">
    <property type="entry name" value="Guanylate kinase 2"/>
    <property type="match status" value="1"/>
</dbReference>
<dbReference type="InterPro" id="IPR020590">
    <property type="entry name" value="Guanylate_kinase_CS"/>
</dbReference>
<keyword evidence="4" id="KW-0547">Nucleotide-binding</keyword>
<dbReference type="SMART" id="SM00072">
    <property type="entry name" value="GuKc"/>
    <property type="match status" value="1"/>
</dbReference>
<evidence type="ECO:0000313" key="8">
    <source>
        <dbReference type="Proteomes" id="UP000085678"/>
    </source>
</evidence>
<dbReference type="Pfam" id="PF00625">
    <property type="entry name" value="Guanylate_kin"/>
    <property type="match status" value="1"/>
</dbReference>
<dbReference type="STRING" id="7574.A0A1S3JBU1"/>
<evidence type="ECO:0000256" key="5">
    <source>
        <dbReference type="ARBA" id="ARBA00022777"/>
    </source>
</evidence>
<evidence type="ECO:0000256" key="4">
    <source>
        <dbReference type="ARBA" id="ARBA00022741"/>
    </source>
</evidence>
<evidence type="ECO:0000259" key="7">
    <source>
        <dbReference type="PROSITE" id="PS50052"/>
    </source>
</evidence>
<name>A0A1S3JBU1_LINAN</name>
<dbReference type="RefSeq" id="XP_013407875.1">
    <property type="nucleotide sequence ID" value="XM_013552421.1"/>
</dbReference>
<dbReference type="InterPro" id="IPR027417">
    <property type="entry name" value="P-loop_NTPase"/>
</dbReference>
<dbReference type="GO" id="GO:0004385">
    <property type="term" value="F:GMP kinase activity"/>
    <property type="evidence" value="ECO:0007669"/>
    <property type="project" value="UniProtKB-EC"/>
</dbReference>
<evidence type="ECO:0000256" key="6">
    <source>
        <dbReference type="ARBA" id="ARBA00022840"/>
    </source>
</evidence>
<dbReference type="InterPro" id="IPR008144">
    <property type="entry name" value="Guanylate_kin-like_dom"/>
</dbReference>
<proteinExistence type="inferred from homology"/>
<evidence type="ECO:0000256" key="2">
    <source>
        <dbReference type="ARBA" id="ARBA00012961"/>
    </source>
</evidence>
<reference evidence="9" key="1">
    <citation type="submission" date="2025-08" db="UniProtKB">
        <authorList>
            <consortium name="RefSeq"/>
        </authorList>
    </citation>
    <scope>IDENTIFICATION</scope>
    <source>
        <tissue evidence="9">Gonads</tissue>
    </source>
</reference>
<dbReference type="CDD" id="cd00071">
    <property type="entry name" value="GMPK"/>
    <property type="match status" value="1"/>
</dbReference>
<dbReference type="EC" id="2.7.4.8" evidence="2"/>
<accession>A0A1S3JBU1</accession>